<evidence type="ECO:0000259" key="1">
    <source>
        <dbReference type="Pfam" id="PF09331"/>
    </source>
</evidence>
<sequence>MWKELFETEDEDVTVPDVLRMLEQPSLPEWKRLPLALIALADGLMVCGHKLLCLTPAYVEMLEDTRSFLQYPWGREAFVSTLSRLTPPQPSDPSKMDKSLFEQELKQWIRVKLKTQLGKLRNEIFDWLHHDRGGLVHGSAKHSSR</sequence>
<dbReference type="PaxDb" id="3708-A0A078I264"/>
<reference evidence="2 3" key="1">
    <citation type="journal article" date="2014" name="Science">
        <title>Plant genetics. Early allopolyploid evolution in the post-Neolithic Brassica napus oilseed genome.</title>
        <authorList>
            <person name="Chalhoub B."/>
            <person name="Denoeud F."/>
            <person name="Liu S."/>
            <person name="Parkin I.A."/>
            <person name="Tang H."/>
            <person name="Wang X."/>
            <person name="Chiquet J."/>
            <person name="Belcram H."/>
            <person name="Tong C."/>
            <person name="Samans B."/>
            <person name="Correa M."/>
            <person name="Da Silva C."/>
            <person name="Just J."/>
            <person name="Falentin C."/>
            <person name="Koh C.S."/>
            <person name="Le Clainche I."/>
            <person name="Bernard M."/>
            <person name="Bento P."/>
            <person name="Noel B."/>
            <person name="Labadie K."/>
            <person name="Alberti A."/>
            <person name="Charles M."/>
            <person name="Arnaud D."/>
            <person name="Guo H."/>
            <person name="Daviaud C."/>
            <person name="Alamery S."/>
            <person name="Jabbari K."/>
            <person name="Zhao M."/>
            <person name="Edger P.P."/>
            <person name="Chelaifa H."/>
            <person name="Tack D."/>
            <person name="Lassalle G."/>
            <person name="Mestiri I."/>
            <person name="Schnel N."/>
            <person name="Le Paslier M.C."/>
            <person name="Fan G."/>
            <person name="Renault V."/>
            <person name="Bayer P.E."/>
            <person name="Golicz A.A."/>
            <person name="Manoli S."/>
            <person name="Lee T.H."/>
            <person name="Thi V.H."/>
            <person name="Chalabi S."/>
            <person name="Hu Q."/>
            <person name="Fan C."/>
            <person name="Tollenaere R."/>
            <person name="Lu Y."/>
            <person name="Battail C."/>
            <person name="Shen J."/>
            <person name="Sidebottom C.H."/>
            <person name="Wang X."/>
            <person name="Canaguier A."/>
            <person name="Chauveau A."/>
            <person name="Berard A."/>
            <person name="Deniot G."/>
            <person name="Guan M."/>
            <person name="Liu Z."/>
            <person name="Sun F."/>
            <person name="Lim Y.P."/>
            <person name="Lyons E."/>
            <person name="Town C.D."/>
            <person name="Bancroft I."/>
            <person name="Wang X."/>
            <person name="Meng J."/>
            <person name="Ma J."/>
            <person name="Pires J.C."/>
            <person name="King G.J."/>
            <person name="Brunel D."/>
            <person name="Delourme R."/>
            <person name="Renard M."/>
            <person name="Aury J.M."/>
            <person name="Adams K.L."/>
            <person name="Batley J."/>
            <person name="Snowdon R.J."/>
            <person name="Tost J."/>
            <person name="Edwards D."/>
            <person name="Zhou Y."/>
            <person name="Hua W."/>
            <person name="Sharpe A.G."/>
            <person name="Paterson A.H."/>
            <person name="Guan C."/>
            <person name="Wincker P."/>
        </authorList>
    </citation>
    <scope>NUCLEOTIDE SEQUENCE [LARGE SCALE GENOMIC DNA]</scope>
    <source>
        <strain evidence="3">cv. Darmor-bzh</strain>
    </source>
</reference>
<gene>
    <name evidence="2" type="primary">BnaA07g01780D</name>
    <name evidence="2" type="ORF">GSBRNA2T00077471001</name>
</gene>
<feature type="domain" description="DUF1985" evidence="1">
    <location>
        <begin position="1"/>
        <end position="83"/>
    </location>
</feature>
<dbReference type="Gramene" id="CDY43901">
    <property type="protein sequence ID" value="CDY43901"/>
    <property type="gene ID" value="GSBRNA2T00077471001"/>
</dbReference>
<organism evidence="2 3">
    <name type="scientific">Brassica napus</name>
    <name type="common">Rape</name>
    <dbReference type="NCBI Taxonomy" id="3708"/>
    <lineage>
        <taxon>Eukaryota</taxon>
        <taxon>Viridiplantae</taxon>
        <taxon>Streptophyta</taxon>
        <taxon>Embryophyta</taxon>
        <taxon>Tracheophyta</taxon>
        <taxon>Spermatophyta</taxon>
        <taxon>Magnoliopsida</taxon>
        <taxon>eudicotyledons</taxon>
        <taxon>Gunneridae</taxon>
        <taxon>Pentapetalae</taxon>
        <taxon>rosids</taxon>
        <taxon>malvids</taxon>
        <taxon>Brassicales</taxon>
        <taxon>Brassicaceae</taxon>
        <taxon>Brassiceae</taxon>
        <taxon>Brassica</taxon>
    </lineage>
</organism>
<evidence type="ECO:0000313" key="3">
    <source>
        <dbReference type="Proteomes" id="UP000028999"/>
    </source>
</evidence>
<evidence type="ECO:0000313" key="2">
    <source>
        <dbReference type="EMBL" id="CDY43901.1"/>
    </source>
</evidence>
<dbReference type="Pfam" id="PF09331">
    <property type="entry name" value="DUF1985"/>
    <property type="match status" value="1"/>
</dbReference>
<name>A0A078I264_BRANA</name>
<dbReference type="InterPro" id="IPR015410">
    <property type="entry name" value="DUF1985"/>
</dbReference>
<dbReference type="AlphaFoldDB" id="A0A078I264"/>
<proteinExistence type="predicted"/>
<protein>
    <submittedName>
        <fullName evidence="2">BnaA07g01780D protein</fullName>
    </submittedName>
</protein>
<keyword evidence="3" id="KW-1185">Reference proteome</keyword>
<dbReference type="EMBL" id="LK032572">
    <property type="protein sequence ID" value="CDY43901.1"/>
    <property type="molecule type" value="Genomic_DNA"/>
</dbReference>
<dbReference type="Proteomes" id="UP000028999">
    <property type="component" value="Unassembled WGS sequence"/>
</dbReference>
<accession>A0A078I264</accession>